<dbReference type="Proteomes" id="UP000250275">
    <property type="component" value="Unassembled WGS sequence"/>
</dbReference>
<feature type="domain" description="UFSP1/2/DUB catalytic" evidence="8">
    <location>
        <begin position="457"/>
        <end position="641"/>
    </location>
</feature>
<evidence type="ECO:0000256" key="7">
    <source>
        <dbReference type="ARBA" id="ARBA00073264"/>
    </source>
</evidence>
<evidence type="ECO:0000259" key="9">
    <source>
        <dbReference type="Pfam" id="PF20908"/>
    </source>
</evidence>
<dbReference type="InterPro" id="IPR049387">
    <property type="entry name" value="UFSP2-like_2nd"/>
</dbReference>
<keyword evidence="12" id="KW-1185">Reference proteome</keyword>
<dbReference type="SUPFAM" id="SSF54001">
    <property type="entry name" value="Cysteine proteinases"/>
    <property type="match status" value="1"/>
</dbReference>
<feature type="domain" description="UFSP2 N-terminal MPN-like" evidence="10">
    <location>
        <begin position="77"/>
        <end position="193"/>
    </location>
</feature>
<dbReference type="GO" id="GO:0005634">
    <property type="term" value="C:nucleus"/>
    <property type="evidence" value="ECO:0007669"/>
    <property type="project" value="TreeGrafter"/>
</dbReference>
<accession>A0A310S5C0</accession>
<dbReference type="InterPro" id="IPR012462">
    <property type="entry name" value="UFSP1/2_DUB_cat"/>
</dbReference>
<evidence type="ECO:0000256" key="2">
    <source>
        <dbReference type="ARBA" id="ARBA00022670"/>
    </source>
</evidence>
<dbReference type="InterPro" id="IPR038765">
    <property type="entry name" value="Papain-like_cys_pep_sf"/>
</dbReference>
<dbReference type="Pfam" id="PF07910">
    <property type="entry name" value="Peptidase_C78"/>
    <property type="match status" value="1"/>
</dbReference>
<comment type="similarity">
    <text evidence="1">Belongs to the peptidase C78 family.</text>
</comment>
<evidence type="ECO:0000256" key="1">
    <source>
        <dbReference type="ARBA" id="ARBA00008552"/>
    </source>
</evidence>
<dbReference type="GO" id="GO:0006508">
    <property type="term" value="P:proteolysis"/>
    <property type="evidence" value="ECO:0007669"/>
    <property type="project" value="UniProtKB-KW"/>
</dbReference>
<dbReference type="InterPro" id="IPR058757">
    <property type="entry name" value="UFSP2_MPN_N"/>
</dbReference>
<dbReference type="AlphaFoldDB" id="A0A310S5C0"/>
<dbReference type="GO" id="GO:0005783">
    <property type="term" value="C:endoplasmic reticulum"/>
    <property type="evidence" value="ECO:0007669"/>
    <property type="project" value="TreeGrafter"/>
</dbReference>
<evidence type="ECO:0000256" key="5">
    <source>
        <dbReference type="ARBA" id="ARBA00022807"/>
    </source>
</evidence>
<dbReference type="GO" id="GO:0071567">
    <property type="term" value="F:deUFMylase activity"/>
    <property type="evidence" value="ECO:0007669"/>
    <property type="project" value="TreeGrafter"/>
</dbReference>
<dbReference type="PANTHER" id="PTHR48153">
    <property type="entry name" value="UFM1-SPECIFIC PROTEASE 2"/>
    <property type="match status" value="1"/>
</dbReference>
<sequence>MDRGSILNEQRTNFVLSRIALIMQLLPSGSEMSSHRIKETSFISNSLRQCNVTYDRNLREAVTLGLQIPIKRILQESQRLKNIKDGVTGHLYGVMYNNTLTVLTFSINITDNVETNLNHTMLQLHLSAEVYLCGILHVGQCEEKLPDAFQDIDITDNPLFLKYTHDDLKLESYFYIHLKLEPVNNVKIIIENDICQEFIYIRLRGTLPLIAQNDNIMEILEESRKNIVSGKIGIHFPAKNAFLFNNENITKDISLKEVLGISDYCNGTKNVQKDIIKCIGTVDAVNANILLKISGDKLSEDHIKYAPVLQYIKRPFNSLECNLFIDTLSLVNINVSSADLYGILVESMCRNIKLVEKCFENQLQKSETPIKLPVPIHFKPQGFGHLITVVYPSGYTDKDTMEYRENLHKILGLNMTRPYFRYGNAVKFSSDSEIGNILINPHEAIVLNDAIVNSNRKVQIVQGLYTYHHYMQDNFDDNGWGCAYRSLQTIISWFRLQGYTEIPIPSHRVIQKCLVGISDKPSNFIDSKQWIGSTEVGFVLDILLNISVKVLCASTGEEVSSLAPTLLHHFQTQGTPVMIGGGVLAHTILGISYDQITRDVKFLILDPHYTGPEHLPTIINKGWCGWKSKDFWKKDAFYNMCLPQRPVCI</sequence>
<dbReference type="Pfam" id="PF20908">
    <property type="entry name" value="UfSP2_N"/>
    <property type="match status" value="1"/>
</dbReference>
<reference evidence="11 12" key="1">
    <citation type="submission" date="2015-07" db="EMBL/GenBank/DDBJ databases">
        <title>The genome of Eufriesea mexicana.</title>
        <authorList>
            <person name="Pan H."/>
            <person name="Kapheim K."/>
        </authorList>
    </citation>
    <scope>NUCLEOTIDE SEQUENCE [LARGE SCALE GENOMIC DNA]</scope>
    <source>
        <strain evidence="11">0111107269</strain>
        <tissue evidence="11">Whole body</tissue>
    </source>
</reference>
<dbReference type="Gene3D" id="3.90.70.130">
    <property type="match status" value="1"/>
</dbReference>
<evidence type="ECO:0000256" key="4">
    <source>
        <dbReference type="ARBA" id="ARBA00022801"/>
    </source>
</evidence>
<keyword evidence="4" id="KW-0378">Hydrolase</keyword>
<organism evidence="11 12">
    <name type="scientific">Eufriesea mexicana</name>
    <dbReference type="NCBI Taxonomy" id="516756"/>
    <lineage>
        <taxon>Eukaryota</taxon>
        <taxon>Metazoa</taxon>
        <taxon>Ecdysozoa</taxon>
        <taxon>Arthropoda</taxon>
        <taxon>Hexapoda</taxon>
        <taxon>Insecta</taxon>
        <taxon>Pterygota</taxon>
        <taxon>Neoptera</taxon>
        <taxon>Endopterygota</taxon>
        <taxon>Hymenoptera</taxon>
        <taxon>Apocrita</taxon>
        <taxon>Aculeata</taxon>
        <taxon>Apoidea</taxon>
        <taxon>Anthophila</taxon>
        <taxon>Apidae</taxon>
        <taxon>Eufriesea</taxon>
    </lineage>
</organism>
<comment type="function">
    <text evidence="6">Thiol protease which recognizes and hydrolyzes the peptide bond at the C-terminal Gly of UFM1, a ubiquitin-like modifier protein bound to a number of target proteins. Does not hydrolyze SUMO1 or ISG15 ubiquitin-like proteins.</text>
</comment>
<evidence type="ECO:0000259" key="10">
    <source>
        <dbReference type="Pfam" id="PF26560"/>
    </source>
</evidence>
<proteinExistence type="inferred from homology"/>
<protein>
    <recommendedName>
        <fullName evidence="7">Probable Ufm1-specific protease 2</fullName>
    </recommendedName>
</protein>
<feature type="domain" description="UFSP2 second" evidence="9">
    <location>
        <begin position="245"/>
        <end position="431"/>
    </location>
</feature>
<evidence type="ECO:0000313" key="12">
    <source>
        <dbReference type="Proteomes" id="UP000250275"/>
    </source>
</evidence>
<keyword evidence="5" id="KW-0788">Thiol protease</keyword>
<dbReference type="Pfam" id="PF26560">
    <property type="entry name" value="UFSP2_MPN_insect"/>
    <property type="match status" value="1"/>
</dbReference>
<evidence type="ECO:0000256" key="3">
    <source>
        <dbReference type="ARBA" id="ARBA00022786"/>
    </source>
</evidence>
<dbReference type="PANTHER" id="PTHR48153:SF2">
    <property type="entry name" value="UFM1-SPECIFIC PROTEASE 2"/>
    <property type="match status" value="1"/>
</dbReference>
<evidence type="ECO:0000313" key="11">
    <source>
        <dbReference type="EMBL" id="OAD52627.1"/>
    </source>
</evidence>
<dbReference type="FunFam" id="3.90.70.130:FF:000001">
    <property type="entry name" value="Probable Ufm1-specific protease 2"/>
    <property type="match status" value="1"/>
</dbReference>
<gene>
    <name evidence="11" type="ORF">WN48_00647</name>
</gene>
<dbReference type="OrthoDB" id="417506at2759"/>
<name>A0A310S5C0_9HYME</name>
<evidence type="ECO:0000259" key="8">
    <source>
        <dbReference type="Pfam" id="PF07910"/>
    </source>
</evidence>
<dbReference type="EMBL" id="KQ770716">
    <property type="protein sequence ID" value="OAD52627.1"/>
    <property type="molecule type" value="Genomic_DNA"/>
</dbReference>
<keyword evidence="2 11" id="KW-0645">Protease</keyword>
<evidence type="ECO:0000256" key="6">
    <source>
        <dbReference type="ARBA" id="ARBA00057559"/>
    </source>
</evidence>
<keyword evidence="3" id="KW-0833">Ubl conjugation pathway</keyword>